<reference evidence="2" key="2">
    <citation type="submission" date="2022-01" db="EMBL/GenBank/DDBJ databases">
        <authorList>
            <person name="Yamashiro T."/>
            <person name="Shiraishi A."/>
            <person name="Satake H."/>
            <person name="Nakayama K."/>
        </authorList>
    </citation>
    <scope>NUCLEOTIDE SEQUENCE</scope>
</reference>
<keyword evidence="2" id="KW-0548">Nucleotidyltransferase</keyword>
<feature type="compositionally biased region" description="Basic and acidic residues" evidence="1">
    <location>
        <begin position="184"/>
        <end position="194"/>
    </location>
</feature>
<feature type="region of interest" description="Disordered" evidence="1">
    <location>
        <begin position="160"/>
        <end position="210"/>
    </location>
</feature>
<dbReference type="Gene3D" id="2.40.70.10">
    <property type="entry name" value="Acid Proteases"/>
    <property type="match status" value="1"/>
</dbReference>
<evidence type="ECO:0000256" key="1">
    <source>
        <dbReference type="SAM" id="MobiDB-lite"/>
    </source>
</evidence>
<gene>
    <name evidence="2" type="ORF">Tco_0988755</name>
</gene>
<dbReference type="InterPro" id="IPR021109">
    <property type="entry name" value="Peptidase_aspartic_dom_sf"/>
</dbReference>
<dbReference type="PANTHER" id="PTHR15503">
    <property type="entry name" value="LDOC1 RELATED"/>
    <property type="match status" value="1"/>
</dbReference>
<comment type="caution">
    <text evidence="2">The sequence shown here is derived from an EMBL/GenBank/DDBJ whole genome shotgun (WGS) entry which is preliminary data.</text>
</comment>
<dbReference type="InterPro" id="IPR032567">
    <property type="entry name" value="RTL1-rel"/>
</dbReference>
<keyword evidence="2" id="KW-0808">Transferase</keyword>
<organism evidence="2 3">
    <name type="scientific">Tanacetum coccineum</name>
    <dbReference type="NCBI Taxonomy" id="301880"/>
    <lineage>
        <taxon>Eukaryota</taxon>
        <taxon>Viridiplantae</taxon>
        <taxon>Streptophyta</taxon>
        <taxon>Embryophyta</taxon>
        <taxon>Tracheophyta</taxon>
        <taxon>Spermatophyta</taxon>
        <taxon>Magnoliopsida</taxon>
        <taxon>eudicotyledons</taxon>
        <taxon>Gunneridae</taxon>
        <taxon>Pentapetalae</taxon>
        <taxon>asterids</taxon>
        <taxon>campanulids</taxon>
        <taxon>Asterales</taxon>
        <taxon>Asteraceae</taxon>
        <taxon>Asteroideae</taxon>
        <taxon>Anthemideae</taxon>
        <taxon>Anthemidinae</taxon>
        <taxon>Tanacetum</taxon>
    </lineage>
</organism>
<dbReference type="PANTHER" id="PTHR15503:SF45">
    <property type="entry name" value="RNA-DIRECTED DNA POLYMERASE HOMOLOG"/>
    <property type="match status" value="1"/>
</dbReference>
<keyword evidence="2" id="KW-0695">RNA-directed DNA polymerase</keyword>
<dbReference type="Pfam" id="PF08284">
    <property type="entry name" value="RVP_2"/>
    <property type="match status" value="1"/>
</dbReference>
<dbReference type="GO" id="GO:0003964">
    <property type="term" value="F:RNA-directed DNA polymerase activity"/>
    <property type="evidence" value="ECO:0007669"/>
    <property type="project" value="UniProtKB-KW"/>
</dbReference>
<name>A0ABQ5ERU1_9ASTR</name>
<protein>
    <submittedName>
        <fullName evidence="2">Reverse transcriptase domain-containing protein</fullName>
    </submittedName>
</protein>
<evidence type="ECO:0000313" key="3">
    <source>
        <dbReference type="Proteomes" id="UP001151760"/>
    </source>
</evidence>
<reference evidence="2" key="1">
    <citation type="journal article" date="2022" name="Int. J. Mol. Sci.">
        <title>Draft Genome of Tanacetum Coccineum: Genomic Comparison of Closely Related Tanacetum-Family Plants.</title>
        <authorList>
            <person name="Yamashiro T."/>
            <person name="Shiraishi A."/>
            <person name="Nakayama K."/>
            <person name="Satake H."/>
        </authorList>
    </citation>
    <scope>NUCLEOTIDE SEQUENCE</scope>
</reference>
<evidence type="ECO:0000313" key="2">
    <source>
        <dbReference type="EMBL" id="GJT53701.1"/>
    </source>
</evidence>
<dbReference type="Gene3D" id="3.10.10.10">
    <property type="entry name" value="HIV Type 1 Reverse Transcriptase, subunit A, domain 1"/>
    <property type="match status" value="1"/>
</dbReference>
<proteinExistence type="predicted"/>
<sequence length="470" mass="53280">MAGLLNICIARLIEAEARMSREAWGRSMDASDLARAEVMSLRTTEIEVVHRGTEAAEETSNSDDRVQETARTSQRNWKLEIWDLSKWVLTDKFIHQCCSDLALLCGRMFPEEDDKIEKYVGGLPNMIYGSVVASKPKTMQDAVEIATKLMDKKIRTFTERQTESKRKFDDTSRNTQNQQQQQNKEGHFKRECPKLKNNNNRGNQVGGGNAPAKVYAVGHAGTNPDSNVMTDLMPVELGSFDAIIGMDWLVKYQAIIVCAEKIVRIPWGNETLIVHGDGSNQGHEARLHIISYTKTQEYMLKGCPVFLANVNTKETEDKSEKKRLEDVPIIQDFPDVFPEDLSGLPPTRQVEFQIDLIPGFIRPSSSPWGALVLFVKKKDGSFRMCIDYQELNKLTIGRCVDAKREGDLLYAHPMKIHAEEHTTHDLELGAGPVDWKLRNHENIKIRRCLVHVVLKILKDPVEEKKLQLAV</sequence>
<accession>A0ABQ5ERU1</accession>
<keyword evidence="3" id="KW-1185">Reference proteome</keyword>
<feature type="compositionally biased region" description="Basic and acidic residues" evidence="1">
    <location>
        <begin position="160"/>
        <end position="172"/>
    </location>
</feature>
<dbReference type="Proteomes" id="UP001151760">
    <property type="component" value="Unassembled WGS sequence"/>
</dbReference>
<dbReference type="InterPro" id="IPR043502">
    <property type="entry name" value="DNA/RNA_pol_sf"/>
</dbReference>
<dbReference type="SUPFAM" id="SSF56672">
    <property type="entry name" value="DNA/RNA polymerases"/>
    <property type="match status" value="1"/>
</dbReference>
<dbReference type="EMBL" id="BQNB010016610">
    <property type="protein sequence ID" value="GJT53701.1"/>
    <property type="molecule type" value="Genomic_DNA"/>
</dbReference>